<organism evidence="1 2">
    <name type="scientific">Achromobacter agilis</name>
    <dbReference type="NCBI Taxonomy" id="1353888"/>
    <lineage>
        <taxon>Bacteria</taxon>
        <taxon>Pseudomonadati</taxon>
        <taxon>Pseudomonadota</taxon>
        <taxon>Betaproteobacteria</taxon>
        <taxon>Burkholderiales</taxon>
        <taxon>Alcaligenaceae</taxon>
        <taxon>Achromobacter</taxon>
    </lineage>
</organism>
<name>A0A446CHZ6_9BURK</name>
<keyword evidence="2" id="KW-1185">Reference proteome</keyword>
<evidence type="ECO:0000313" key="2">
    <source>
        <dbReference type="Proteomes" id="UP000289184"/>
    </source>
</evidence>
<dbReference type="RefSeq" id="WP_129528361.1">
    <property type="nucleotide sequence ID" value="NZ_UFQB01000012.1"/>
</dbReference>
<proteinExistence type="predicted"/>
<dbReference type="OrthoDB" id="962952at2"/>
<evidence type="ECO:0000313" key="1">
    <source>
        <dbReference type="EMBL" id="SSW67524.1"/>
    </source>
</evidence>
<dbReference type="EMBL" id="UFQB01000012">
    <property type="protein sequence ID" value="SSW67524.1"/>
    <property type="molecule type" value="Genomic_DNA"/>
</dbReference>
<accession>A0A446CHZ6</accession>
<sequence>MDHDLDAMTREQLISEIRKLRAGVRAHRDATGHDLCWHHPQLWDLLPEQAGKPPIVPAWPQFMRGCIAYRASLDAQCPGAARSEQEYGGGP</sequence>
<gene>
    <name evidence="1" type="ORF">AGI3411_03187</name>
</gene>
<dbReference type="AlphaFoldDB" id="A0A446CHZ6"/>
<protein>
    <submittedName>
        <fullName evidence="1">Uncharacterized protein</fullName>
    </submittedName>
</protein>
<reference evidence="1 2" key="1">
    <citation type="submission" date="2018-07" db="EMBL/GenBank/DDBJ databases">
        <authorList>
            <person name="Peeters C."/>
        </authorList>
    </citation>
    <scope>NUCLEOTIDE SEQUENCE [LARGE SCALE GENOMIC DNA]</scope>
    <source>
        <strain evidence="1 2">LMG 3411</strain>
    </source>
</reference>
<dbReference type="Proteomes" id="UP000289184">
    <property type="component" value="Unassembled WGS sequence"/>
</dbReference>